<evidence type="ECO:0000313" key="5">
    <source>
        <dbReference type="RefSeq" id="XP_021836322.1"/>
    </source>
</evidence>
<dbReference type="PROSITE" id="PS51138">
    <property type="entry name" value="ENT"/>
    <property type="match status" value="1"/>
</dbReference>
<reference evidence="4" key="1">
    <citation type="journal article" date="2021" name="Nat. Commun.">
        <title>Genomic analyses provide insights into spinach domestication and the genetic basis of agronomic traits.</title>
        <authorList>
            <person name="Cai X."/>
            <person name="Sun X."/>
            <person name="Xu C."/>
            <person name="Sun H."/>
            <person name="Wang X."/>
            <person name="Ge C."/>
            <person name="Zhang Z."/>
            <person name="Wang Q."/>
            <person name="Fei Z."/>
            <person name="Jiao C."/>
            <person name="Wang Q."/>
        </authorList>
    </citation>
    <scope>NUCLEOTIDE SEQUENCE [LARGE SCALE GENOMIC DNA]</scope>
    <source>
        <strain evidence="4">cv. Varoflay</strain>
    </source>
</reference>
<keyword evidence="2" id="KW-0539">Nucleus</keyword>
<evidence type="ECO:0000259" key="3">
    <source>
        <dbReference type="PROSITE" id="PS51138"/>
    </source>
</evidence>
<evidence type="ECO:0000256" key="1">
    <source>
        <dbReference type="ARBA" id="ARBA00004123"/>
    </source>
</evidence>
<protein>
    <submittedName>
        <fullName evidence="5">Uncharacterized protein isoform X1</fullName>
    </submittedName>
</protein>
<dbReference type="Gene3D" id="1.10.1240.40">
    <property type="entry name" value="ENT domain"/>
    <property type="match status" value="1"/>
</dbReference>
<name>A0A9R0HSR9_SPIOL</name>
<dbReference type="GO" id="GO:0005634">
    <property type="term" value="C:nucleus"/>
    <property type="evidence" value="ECO:0007669"/>
    <property type="project" value="UniProtKB-SubCell"/>
</dbReference>
<dbReference type="GeneID" id="110776055"/>
<sequence>MTRFKKGSMVEVLSKKDLWRCAKIVEDNGDAYTVKYYRCPGIAKDGVDKVSAKAVRPCPRPVMGTNNLVVGKVVEVLDDGYWRVSVIEEVLEDGYCYIKVIGSLDEFRVNNSSIRARQEWKQNKWILMDKDSENHVHNKSQQEVLESNLLSKSLKRSFSDHSSTAEAYAECVQKRRLGDEEVELDAIDGDAYSFNGKVDNPANQRGNLGKDNVQNFTEKTIRFNKANTRNHNGFLGLDDCVSSVSSVGSCSITNAISDRLLSHSSAGSRQDSASLCSDAESHSHLGVEEEMSDGQSERGDCVRTHELDLYGYRCVLETLYASGPLSWQQEFALTNLRMKLFVSNDEHLTELRRLKSLGLSCH</sequence>
<reference evidence="5" key="2">
    <citation type="submission" date="2025-08" db="UniProtKB">
        <authorList>
            <consortium name="RefSeq"/>
        </authorList>
    </citation>
    <scope>IDENTIFICATION</scope>
    <source>
        <tissue evidence="5">Leaf</tissue>
    </source>
</reference>
<dbReference type="PANTHER" id="PTHR31917">
    <property type="entry name" value="AGENET DOMAIN-CONTAINING PROTEIN-RELATED"/>
    <property type="match status" value="1"/>
</dbReference>
<dbReference type="KEGG" id="soe:110776055"/>
<evidence type="ECO:0000313" key="4">
    <source>
        <dbReference type="Proteomes" id="UP000813463"/>
    </source>
</evidence>
<dbReference type="Proteomes" id="UP000813463">
    <property type="component" value="Chromosome 1"/>
</dbReference>
<dbReference type="InterPro" id="IPR014002">
    <property type="entry name" value="Agenet_dom_plant"/>
</dbReference>
<dbReference type="SUPFAM" id="SSF158639">
    <property type="entry name" value="ENT-like"/>
    <property type="match status" value="1"/>
</dbReference>
<dbReference type="RefSeq" id="XP_021836322.1">
    <property type="nucleotide sequence ID" value="XM_021980630.2"/>
</dbReference>
<feature type="domain" description="ENT" evidence="3">
    <location>
        <begin position="300"/>
        <end position="362"/>
    </location>
</feature>
<evidence type="ECO:0000256" key="2">
    <source>
        <dbReference type="ARBA" id="ARBA00023242"/>
    </source>
</evidence>
<dbReference type="SMART" id="SM01191">
    <property type="entry name" value="ENT"/>
    <property type="match status" value="1"/>
</dbReference>
<dbReference type="InterPro" id="IPR005491">
    <property type="entry name" value="ENT_dom"/>
</dbReference>
<organism evidence="4 5">
    <name type="scientific">Spinacia oleracea</name>
    <name type="common">Spinach</name>
    <dbReference type="NCBI Taxonomy" id="3562"/>
    <lineage>
        <taxon>Eukaryota</taxon>
        <taxon>Viridiplantae</taxon>
        <taxon>Streptophyta</taxon>
        <taxon>Embryophyta</taxon>
        <taxon>Tracheophyta</taxon>
        <taxon>Spermatophyta</taxon>
        <taxon>Magnoliopsida</taxon>
        <taxon>eudicotyledons</taxon>
        <taxon>Gunneridae</taxon>
        <taxon>Pentapetalae</taxon>
        <taxon>Caryophyllales</taxon>
        <taxon>Chenopodiaceae</taxon>
        <taxon>Chenopodioideae</taxon>
        <taxon>Anserineae</taxon>
        <taxon>Spinacia</taxon>
    </lineage>
</organism>
<keyword evidence="4" id="KW-1185">Reference proteome</keyword>
<gene>
    <name evidence="5" type="primary">LOC110776055</name>
</gene>
<dbReference type="SMART" id="SM00743">
    <property type="entry name" value="Agenet"/>
    <property type="match status" value="2"/>
</dbReference>
<dbReference type="InterPro" id="IPR036142">
    <property type="entry name" value="ENT_dom-like_sf"/>
</dbReference>
<dbReference type="Pfam" id="PF05641">
    <property type="entry name" value="Agenet"/>
    <property type="match status" value="1"/>
</dbReference>
<dbReference type="OrthoDB" id="663550at2759"/>
<comment type="subcellular location">
    <subcellularLocation>
        <location evidence="1">Nucleus</location>
    </subcellularLocation>
</comment>
<dbReference type="AlphaFoldDB" id="A0A9R0HSR9"/>
<dbReference type="PANTHER" id="PTHR31917:SF5">
    <property type="entry name" value="OS02G0204500 PROTEIN"/>
    <property type="match status" value="1"/>
</dbReference>
<dbReference type="Pfam" id="PF03735">
    <property type="entry name" value="ENT"/>
    <property type="match status" value="1"/>
</dbReference>
<proteinExistence type="predicted"/>
<dbReference type="InterPro" id="IPR008395">
    <property type="entry name" value="Agenet-like_dom"/>
</dbReference>
<accession>A0A9R0HSR9</accession>